<reference evidence="1 2" key="1">
    <citation type="submission" date="2019-08" db="EMBL/GenBank/DDBJ databases">
        <title>Deep-cultivation of Planctomycetes and their phenomic and genomic characterization uncovers novel biology.</title>
        <authorList>
            <person name="Wiegand S."/>
            <person name="Jogler M."/>
            <person name="Boedeker C."/>
            <person name="Pinto D."/>
            <person name="Vollmers J."/>
            <person name="Rivas-Marin E."/>
            <person name="Kohn T."/>
            <person name="Peeters S.H."/>
            <person name="Heuer A."/>
            <person name="Rast P."/>
            <person name="Oberbeckmann S."/>
            <person name="Bunk B."/>
            <person name="Jeske O."/>
            <person name="Meyerdierks A."/>
            <person name="Storesund J.E."/>
            <person name="Kallscheuer N."/>
            <person name="Luecker S."/>
            <person name="Lage O.M."/>
            <person name="Pohl T."/>
            <person name="Merkel B.J."/>
            <person name="Hornburger P."/>
            <person name="Mueller R.-W."/>
            <person name="Bruemmer F."/>
            <person name="Labrenz M."/>
            <person name="Spormann A.M."/>
            <person name="Op den Camp H."/>
            <person name="Overmann J."/>
            <person name="Amann R."/>
            <person name="Jetten M.S.M."/>
            <person name="Mascher T."/>
            <person name="Medema M.H."/>
            <person name="Devos D.P."/>
            <person name="Kaster A.-K."/>
            <person name="Ovreas L."/>
            <person name="Rohde M."/>
            <person name="Galperin M.Y."/>
            <person name="Jogler C."/>
        </authorList>
    </citation>
    <scope>NUCLEOTIDE SEQUENCE [LARGE SCALE GENOMIC DNA]</scope>
    <source>
        <strain evidence="1 2">UC8</strain>
    </source>
</reference>
<dbReference type="InterPro" id="IPR011335">
    <property type="entry name" value="Restrct_endonuc-II-like"/>
</dbReference>
<keyword evidence="2" id="KW-1185">Reference proteome</keyword>
<evidence type="ECO:0000313" key="2">
    <source>
        <dbReference type="Proteomes" id="UP000325286"/>
    </source>
</evidence>
<organism evidence="1 2">
    <name type="scientific">Roseimaritima ulvae</name>
    <dbReference type="NCBI Taxonomy" id="980254"/>
    <lineage>
        <taxon>Bacteria</taxon>
        <taxon>Pseudomonadati</taxon>
        <taxon>Planctomycetota</taxon>
        <taxon>Planctomycetia</taxon>
        <taxon>Pirellulales</taxon>
        <taxon>Pirellulaceae</taxon>
        <taxon>Roseimaritima</taxon>
    </lineage>
</organism>
<dbReference type="RefSeq" id="WP_068141090.1">
    <property type="nucleotide sequence ID" value="NZ_CP042914.1"/>
</dbReference>
<gene>
    <name evidence="1" type="ORF">UC8_07860</name>
</gene>
<protein>
    <submittedName>
        <fullName evidence="1">Uncharacterized protein</fullName>
    </submittedName>
</protein>
<name>A0A5B9QII6_9BACT</name>
<dbReference type="Gene3D" id="3.90.1570.10">
    <property type="entry name" value="tt1808, chain A"/>
    <property type="match status" value="1"/>
</dbReference>
<evidence type="ECO:0000313" key="1">
    <source>
        <dbReference type="EMBL" id="QEG38828.1"/>
    </source>
</evidence>
<dbReference type="AlphaFoldDB" id="A0A5B9QII6"/>
<dbReference type="EMBL" id="CP042914">
    <property type="protein sequence ID" value="QEG38828.1"/>
    <property type="molecule type" value="Genomic_DNA"/>
</dbReference>
<sequence length="76" mass="8459">MSSAPRYRTHYTVDDYQQWQGNWELWQGVAVAMTPGPFGRHQQVLTKLAVALQNSIDATACRAVVLADYLFSGPSS</sequence>
<dbReference type="Proteomes" id="UP000325286">
    <property type="component" value="Chromosome"/>
</dbReference>
<dbReference type="InterPro" id="IPR012296">
    <property type="entry name" value="Nuclease_put_TT1808"/>
</dbReference>
<dbReference type="OrthoDB" id="280487at2"/>
<dbReference type="SUPFAM" id="SSF52980">
    <property type="entry name" value="Restriction endonuclease-like"/>
    <property type="match status" value="1"/>
</dbReference>
<accession>A0A5B9QII6</accession>
<dbReference type="KEGG" id="rul:UC8_07860"/>
<proteinExistence type="predicted"/>